<feature type="compositionally biased region" description="Acidic residues" evidence="1">
    <location>
        <begin position="62"/>
        <end position="77"/>
    </location>
</feature>
<evidence type="ECO:0000313" key="2">
    <source>
        <dbReference type="EMBL" id="KIM59688.1"/>
    </source>
</evidence>
<evidence type="ECO:0000256" key="1">
    <source>
        <dbReference type="SAM" id="MobiDB-lite"/>
    </source>
</evidence>
<feature type="region of interest" description="Disordered" evidence="1">
    <location>
        <begin position="91"/>
        <end position="132"/>
    </location>
</feature>
<dbReference type="OrthoDB" id="2693274at2759"/>
<keyword evidence="3" id="KW-1185">Reference proteome</keyword>
<protein>
    <submittedName>
        <fullName evidence="2">Uncharacterized protein</fullName>
    </submittedName>
</protein>
<reference evidence="3" key="2">
    <citation type="submission" date="2015-01" db="EMBL/GenBank/DDBJ databases">
        <title>Evolutionary Origins and Diversification of the Mycorrhizal Mutualists.</title>
        <authorList>
            <consortium name="DOE Joint Genome Institute"/>
            <consortium name="Mycorrhizal Genomics Consortium"/>
            <person name="Kohler A."/>
            <person name="Kuo A."/>
            <person name="Nagy L.G."/>
            <person name="Floudas D."/>
            <person name="Copeland A."/>
            <person name="Barry K.W."/>
            <person name="Cichocki N."/>
            <person name="Veneault-Fourrey C."/>
            <person name="LaButti K."/>
            <person name="Lindquist E.A."/>
            <person name="Lipzen A."/>
            <person name="Lundell T."/>
            <person name="Morin E."/>
            <person name="Murat C."/>
            <person name="Riley R."/>
            <person name="Ohm R."/>
            <person name="Sun H."/>
            <person name="Tunlid A."/>
            <person name="Henrissat B."/>
            <person name="Grigoriev I.V."/>
            <person name="Hibbett D.S."/>
            <person name="Martin F."/>
        </authorList>
    </citation>
    <scope>NUCLEOTIDE SEQUENCE [LARGE SCALE GENOMIC DNA]</scope>
    <source>
        <strain evidence="3">Foug A</strain>
    </source>
</reference>
<accession>A0A0C2ZD32</accession>
<evidence type="ECO:0000313" key="3">
    <source>
        <dbReference type="Proteomes" id="UP000053989"/>
    </source>
</evidence>
<dbReference type="Proteomes" id="UP000053989">
    <property type="component" value="Unassembled WGS sequence"/>
</dbReference>
<dbReference type="AlphaFoldDB" id="A0A0C2ZD32"/>
<dbReference type="HOGENOM" id="CLU_1129648_0_0_1"/>
<reference evidence="2 3" key="1">
    <citation type="submission" date="2014-04" db="EMBL/GenBank/DDBJ databases">
        <authorList>
            <consortium name="DOE Joint Genome Institute"/>
            <person name="Kuo A."/>
            <person name="Kohler A."/>
            <person name="Nagy L.G."/>
            <person name="Floudas D."/>
            <person name="Copeland A."/>
            <person name="Barry K.W."/>
            <person name="Cichocki N."/>
            <person name="Veneault-Fourrey C."/>
            <person name="LaButti K."/>
            <person name="Lindquist E.A."/>
            <person name="Lipzen A."/>
            <person name="Lundell T."/>
            <person name="Morin E."/>
            <person name="Murat C."/>
            <person name="Sun H."/>
            <person name="Tunlid A."/>
            <person name="Henrissat B."/>
            <person name="Grigoriev I.V."/>
            <person name="Hibbett D.S."/>
            <person name="Martin F."/>
            <person name="Nordberg H.P."/>
            <person name="Cantor M.N."/>
            <person name="Hua S.X."/>
        </authorList>
    </citation>
    <scope>NUCLEOTIDE SEQUENCE [LARGE SCALE GENOMIC DNA]</scope>
    <source>
        <strain evidence="2 3">Foug A</strain>
    </source>
</reference>
<sequence>MKQGGTTVVSAPGDAEVQQPNNQDDIMAEEDHGAEAFGGATLTDTAKASADTGTNYPGFSMDDIEQEEEEEGEEQGEPGEMLVDAAHLSINSANTNLPPPSSISSSTPPSTVGGGSSRCQAASSASSTQTKGKNMLAQIKADLDEWLGGLSDSATDQWYKLAMLKNECQLVKMQAYMRDKEIVHLQMENEKERIEADKIHGRLMERKKLDIEFLKEEGEVLRLKLVLAKLQAGQSSGSLPSDSSVS</sequence>
<name>A0A0C2ZD32_9AGAM</name>
<proteinExistence type="predicted"/>
<feature type="compositionally biased region" description="Polar residues" evidence="1">
    <location>
        <begin position="42"/>
        <end position="57"/>
    </location>
</feature>
<feature type="region of interest" description="Disordered" evidence="1">
    <location>
        <begin position="1"/>
        <end position="77"/>
    </location>
</feature>
<organism evidence="2 3">
    <name type="scientific">Scleroderma citrinum Foug A</name>
    <dbReference type="NCBI Taxonomy" id="1036808"/>
    <lineage>
        <taxon>Eukaryota</taxon>
        <taxon>Fungi</taxon>
        <taxon>Dikarya</taxon>
        <taxon>Basidiomycota</taxon>
        <taxon>Agaricomycotina</taxon>
        <taxon>Agaricomycetes</taxon>
        <taxon>Agaricomycetidae</taxon>
        <taxon>Boletales</taxon>
        <taxon>Sclerodermatineae</taxon>
        <taxon>Sclerodermataceae</taxon>
        <taxon>Scleroderma</taxon>
    </lineage>
</organism>
<dbReference type="InParanoid" id="A0A0C2ZD32"/>
<feature type="compositionally biased region" description="Low complexity" evidence="1">
    <location>
        <begin position="102"/>
        <end position="127"/>
    </location>
</feature>
<dbReference type="EMBL" id="KN822070">
    <property type="protein sequence ID" value="KIM59688.1"/>
    <property type="molecule type" value="Genomic_DNA"/>
</dbReference>
<gene>
    <name evidence="2" type="ORF">SCLCIDRAFT_9870</name>
</gene>